<comment type="caution">
    <text evidence="1">The sequence shown here is derived from an EMBL/GenBank/DDBJ whole genome shotgun (WGS) entry which is preliminary data.</text>
</comment>
<sequence>MRTRSQSRNLHHQQQAPPAFVEPFNLEEPIENPAPPVVPMADNRTMAQLLQAPTEGVNERLMQTTEEKVDSSKALDASLVIIDSNGTESQKQDTAADQGMMHMLMMQK</sequence>
<dbReference type="EMBL" id="BQNB010015663">
    <property type="protein sequence ID" value="GJT42650.1"/>
    <property type="molecule type" value="Genomic_DNA"/>
</dbReference>
<reference evidence="1" key="1">
    <citation type="journal article" date="2022" name="Int. J. Mol. Sci.">
        <title>Draft Genome of Tanacetum Coccineum: Genomic Comparison of Closely Related Tanacetum-Family Plants.</title>
        <authorList>
            <person name="Yamashiro T."/>
            <person name="Shiraishi A."/>
            <person name="Nakayama K."/>
            <person name="Satake H."/>
        </authorList>
    </citation>
    <scope>NUCLEOTIDE SEQUENCE</scope>
</reference>
<keyword evidence="2" id="KW-1185">Reference proteome</keyword>
<reference evidence="1" key="2">
    <citation type="submission" date="2022-01" db="EMBL/GenBank/DDBJ databases">
        <authorList>
            <person name="Yamashiro T."/>
            <person name="Shiraishi A."/>
            <person name="Satake H."/>
            <person name="Nakayama K."/>
        </authorList>
    </citation>
    <scope>NUCLEOTIDE SEQUENCE</scope>
</reference>
<evidence type="ECO:0000313" key="2">
    <source>
        <dbReference type="Proteomes" id="UP001151760"/>
    </source>
</evidence>
<proteinExistence type="predicted"/>
<dbReference type="Proteomes" id="UP001151760">
    <property type="component" value="Unassembled WGS sequence"/>
</dbReference>
<protein>
    <submittedName>
        <fullName evidence="1">Uncharacterized protein</fullName>
    </submittedName>
</protein>
<evidence type="ECO:0000313" key="1">
    <source>
        <dbReference type="EMBL" id="GJT42650.1"/>
    </source>
</evidence>
<name>A0ABQ5DTX2_9ASTR</name>
<gene>
    <name evidence="1" type="ORF">Tco_0951365</name>
</gene>
<organism evidence="1 2">
    <name type="scientific">Tanacetum coccineum</name>
    <dbReference type="NCBI Taxonomy" id="301880"/>
    <lineage>
        <taxon>Eukaryota</taxon>
        <taxon>Viridiplantae</taxon>
        <taxon>Streptophyta</taxon>
        <taxon>Embryophyta</taxon>
        <taxon>Tracheophyta</taxon>
        <taxon>Spermatophyta</taxon>
        <taxon>Magnoliopsida</taxon>
        <taxon>eudicotyledons</taxon>
        <taxon>Gunneridae</taxon>
        <taxon>Pentapetalae</taxon>
        <taxon>asterids</taxon>
        <taxon>campanulids</taxon>
        <taxon>Asterales</taxon>
        <taxon>Asteraceae</taxon>
        <taxon>Asteroideae</taxon>
        <taxon>Anthemideae</taxon>
        <taxon>Anthemidinae</taxon>
        <taxon>Tanacetum</taxon>
    </lineage>
</organism>
<accession>A0ABQ5DTX2</accession>